<dbReference type="InterPro" id="IPR023799">
    <property type="entry name" value="RbfA_dom_sf"/>
</dbReference>
<evidence type="ECO:0000256" key="1">
    <source>
        <dbReference type="ARBA" id="ARBA00022517"/>
    </source>
</evidence>
<dbReference type="GO" id="GO:0005829">
    <property type="term" value="C:cytosol"/>
    <property type="evidence" value="ECO:0007669"/>
    <property type="project" value="TreeGrafter"/>
</dbReference>
<keyword evidence="2" id="KW-0963">Cytoplasm</keyword>
<dbReference type="GO" id="GO:0030490">
    <property type="term" value="P:maturation of SSU-rRNA"/>
    <property type="evidence" value="ECO:0007669"/>
    <property type="project" value="UniProtKB-UniRule"/>
</dbReference>
<comment type="subunit">
    <text evidence="2">Monomer. Binds 30S ribosomal subunits, but not 50S ribosomal subunits or 70S ribosomes.</text>
</comment>
<comment type="caution">
    <text evidence="3">The sequence shown here is derived from an EMBL/GenBank/DDBJ whole genome shotgun (WGS) entry which is preliminary data.</text>
</comment>
<accession>A0A8J3CMQ2</accession>
<dbReference type="InterPro" id="IPR000238">
    <property type="entry name" value="RbfA"/>
</dbReference>
<protein>
    <recommendedName>
        <fullName evidence="2">Ribosome-binding factor A</fullName>
    </recommendedName>
</protein>
<evidence type="ECO:0000313" key="3">
    <source>
        <dbReference type="EMBL" id="GHA85844.1"/>
    </source>
</evidence>
<dbReference type="Proteomes" id="UP000634004">
    <property type="component" value="Unassembled WGS sequence"/>
</dbReference>
<comment type="similarity">
    <text evidence="2">Belongs to the RbfA family.</text>
</comment>
<evidence type="ECO:0000313" key="4">
    <source>
        <dbReference type="Proteomes" id="UP000634004"/>
    </source>
</evidence>
<reference evidence="3" key="1">
    <citation type="journal article" date="2014" name="Int. J. Syst. Evol. Microbiol.">
        <title>Complete genome sequence of Corynebacterium casei LMG S-19264T (=DSM 44701T), isolated from a smear-ripened cheese.</title>
        <authorList>
            <consortium name="US DOE Joint Genome Institute (JGI-PGF)"/>
            <person name="Walter F."/>
            <person name="Albersmeier A."/>
            <person name="Kalinowski J."/>
            <person name="Ruckert C."/>
        </authorList>
    </citation>
    <scope>NUCLEOTIDE SEQUENCE</scope>
    <source>
        <strain evidence="3">KCTC 32513</strain>
    </source>
</reference>
<keyword evidence="1 2" id="KW-0690">Ribosome biogenesis</keyword>
<dbReference type="GO" id="GO:0043024">
    <property type="term" value="F:ribosomal small subunit binding"/>
    <property type="evidence" value="ECO:0007669"/>
    <property type="project" value="TreeGrafter"/>
</dbReference>
<comment type="subcellular location">
    <subcellularLocation>
        <location evidence="2">Cytoplasm</location>
    </subcellularLocation>
</comment>
<dbReference type="EMBL" id="BMZH01000002">
    <property type="protein sequence ID" value="GHA85844.1"/>
    <property type="molecule type" value="Genomic_DNA"/>
</dbReference>
<gene>
    <name evidence="2 3" type="primary">rbfA</name>
    <name evidence="3" type="ORF">GCM10009069_06320</name>
</gene>
<organism evidence="3 4">
    <name type="scientific">Algimonas arctica</name>
    <dbReference type="NCBI Taxonomy" id="1479486"/>
    <lineage>
        <taxon>Bacteria</taxon>
        <taxon>Pseudomonadati</taxon>
        <taxon>Pseudomonadota</taxon>
        <taxon>Alphaproteobacteria</taxon>
        <taxon>Maricaulales</taxon>
        <taxon>Robiginitomaculaceae</taxon>
        <taxon>Algimonas</taxon>
    </lineage>
</organism>
<dbReference type="InterPro" id="IPR020053">
    <property type="entry name" value="Ribosome-bd_factorA_CS"/>
</dbReference>
<dbReference type="InterPro" id="IPR015946">
    <property type="entry name" value="KH_dom-like_a/b"/>
</dbReference>
<dbReference type="SUPFAM" id="SSF89919">
    <property type="entry name" value="Ribosome-binding factor A, RbfA"/>
    <property type="match status" value="1"/>
</dbReference>
<dbReference type="PROSITE" id="PS01319">
    <property type="entry name" value="RBFA"/>
    <property type="match status" value="1"/>
</dbReference>
<reference evidence="3" key="2">
    <citation type="submission" date="2020-09" db="EMBL/GenBank/DDBJ databases">
        <authorList>
            <person name="Sun Q."/>
            <person name="Kim S."/>
        </authorList>
    </citation>
    <scope>NUCLEOTIDE SEQUENCE</scope>
    <source>
        <strain evidence="3">KCTC 32513</strain>
    </source>
</reference>
<proteinExistence type="inferred from homology"/>
<evidence type="ECO:0000256" key="2">
    <source>
        <dbReference type="HAMAP-Rule" id="MF_00003"/>
    </source>
</evidence>
<sequence>MSRNRPPSQRQLKAGEVIRRALAEIINKEDLRDPALKGVSVTIAEVRAAPDLRVATVFAAPLGRGGNGPEVIEGLQRCARFLRGRLGKELEMKSTPRLVFKLDTTFETADDMARLLARPEVVRDLGGEEE</sequence>
<name>A0A8J3CMQ2_9PROT</name>
<dbReference type="HAMAP" id="MF_00003">
    <property type="entry name" value="RbfA"/>
    <property type="match status" value="1"/>
</dbReference>
<dbReference type="AlphaFoldDB" id="A0A8J3CMQ2"/>
<dbReference type="NCBIfam" id="NF001802">
    <property type="entry name" value="PRK00521.2-5"/>
    <property type="match status" value="1"/>
</dbReference>
<dbReference type="RefSeq" id="WP_189495328.1">
    <property type="nucleotide sequence ID" value="NZ_BMZH01000002.1"/>
</dbReference>
<comment type="function">
    <text evidence="2">One of several proteins that assist in the late maturation steps of the functional core of the 30S ribosomal subunit. Associates with free 30S ribosomal subunits (but not with 30S subunits that are part of 70S ribosomes or polysomes). Required for efficient processing of 16S rRNA. May interact with the 5'-terminal helix region of 16S rRNA.</text>
</comment>
<dbReference type="PANTHER" id="PTHR33515">
    <property type="entry name" value="RIBOSOME-BINDING FACTOR A, CHLOROPLASTIC-RELATED"/>
    <property type="match status" value="1"/>
</dbReference>
<dbReference type="Gene3D" id="3.30.300.20">
    <property type="match status" value="1"/>
</dbReference>
<dbReference type="Pfam" id="PF02033">
    <property type="entry name" value="RBFA"/>
    <property type="match status" value="1"/>
</dbReference>
<keyword evidence="4" id="KW-1185">Reference proteome</keyword>
<dbReference type="PANTHER" id="PTHR33515:SF1">
    <property type="entry name" value="RIBOSOME-BINDING FACTOR A, CHLOROPLASTIC-RELATED"/>
    <property type="match status" value="1"/>
</dbReference>